<dbReference type="RefSeq" id="WP_344307298.1">
    <property type="nucleotide sequence ID" value="NZ_BAAANY010000002.1"/>
</dbReference>
<sequence>MRKGIYALLAASMAMALYAPALPAAAAPQPTRPQTVRPMDPDGLLWAYSDANFSGRSCSWGGDSAGWSSCGFNDVASSVRNNGYTGQYDAVRFFKDGNYSGPSMCLSRGDSWSNLANQRWSDGSNANDSISSHFWTHLCS</sequence>
<keyword evidence="3" id="KW-1185">Reference proteome</keyword>
<dbReference type="SUPFAM" id="SSF49695">
    <property type="entry name" value="gamma-Crystallin-like"/>
    <property type="match status" value="1"/>
</dbReference>
<dbReference type="InterPro" id="IPR011024">
    <property type="entry name" value="G_crystallin-like"/>
</dbReference>
<protein>
    <recommendedName>
        <fullName evidence="4">Peptidase inhibitor family I36</fullName>
    </recommendedName>
</protein>
<evidence type="ECO:0000313" key="3">
    <source>
        <dbReference type="Proteomes" id="UP001500618"/>
    </source>
</evidence>
<evidence type="ECO:0000313" key="2">
    <source>
        <dbReference type="EMBL" id="GAA1661382.1"/>
    </source>
</evidence>
<evidence type="ECO:0008006" key="4">
    <source>
        <dbReference type="Google" id="ProtNLM"/>
    </source>
</evidence>
<dbReference type="Proteomes" id="UP001500618">
    <property type="component" value="Unassembled WGS sequence"/>
</dbReference>
<reference evidence="2 3" key="1">
    <citation type="journal article" date="2019" name="Int. J. Syst. Evol. Microbiol.">
        <title>The Global Catalogue of Microorganisms (GCM) 10K type strain sequencing project: providing services to taxonomists for standard genome sequencing and annotation.</title>
        <authorList>
            <consortium name="The Broad Institute Genomics Platform"/>
            <consortium name="The Broad Institute Genome Sequencing Center for Infectious Disease"/>
            <person name="Wu L."/>
            <person name="Ma J."/>
        </authorList>
    </citation>
    <scope>NUCLEOTIDE SEQUENCE [LARGE SCALE GENOMIC DNA]</scope>
    <source>
        <strain evidence="2 3">JCM 14718</strain>
    </source>
</reference>
<dbReference type="Pfam" id="PF03995">
    <property type="entry name" value="Inhibitor_I36"/>
    <property type="match status" value="1"/>
</dbReference>
<accession>A0ABN2FYA5</accession>
<dbReference type="EMBL" id="BAAANY010000002">
    <property type="protein sequence ID" value="GAA1661382.1"/>
    <property type="molecule type" value="Genomic_DNA"/>
</dbReference>
<organism evidence="2 3">
    <name type="scientific">Fodinicola feengrottensis</name>
    <dbReference type="NCBI Taxonomy" id="435914"/>
    <lineage>
        <taxon>Bacteria</taxon>
        <taxon>Bacillati</taxon>
        <taxon>Actinomycetota</taxon>
        <taxon>Actinomycetes</taxon>
        <taxon>Mycobacteriales</taxon>
        <taxon>Fodinicola</taxon>
    </lineage>
</organism>
<dbReference type="Gene3D" id="2.60.20.10">
    <property type="entry name" value="Crystallins"/>
    <property type="match status" value="1"/>
</dbReference>
<name>A0ABN2FYA5_9ACTN</name>
<evidence type="ECO:0000256" key="1">
    <source>
        <dbReference type="SAM" id="SignalP"/>
    </source>
</evidence>
<feature type="chain" id="PRO_5046807715" description="Peptidase inhibitor family I36" evidence="1">
    <location>
        <begin position="27"/>
        <end position="140"/>
    </location>
</feature>
<keyword evidence="1" id="KW-0732">Signal</keyword>
<feature type="signal peptide" evidence="1">
    <location>
        <begin position="1"/>
        <end position="26"/>
    </location>
</feature>
<proteinExistence type="predicted"/>
<gene>
    <name evidence="2" type="ORF">GCM10009765_08640</name>
</gene>
<comment type="caution">
    <text evidence="2">The sequence shown here is derived from an EMBL/GenBank/DDBJ whole genome shotgun (WGS) entry which is preliminary data.</text>
</comment>